<dbReference type="Proteomes" id="UP001606303">
    <property type="component" value="Unassembled WGS sequence"/>
</dbReference>
<evidence type="ECO:0000259" key="2">
    <source>
        <dbReference type="PROSITE" id="PS50234"/>
    </source>
</evidence>
<gene>
    <name evidence="3" type="ORF">ACG01O_14590</name>
</gene>
<reference evidence="3 4" key="1">
    <citation type="submission" date="2024-08" db="EMBL/GenBank/DDBJ databases">
        <authorList>
            <person name="Lu H."/>
        </authorList>
    </citation>
    <scope>NUCLEOTIDE SEQUENCE [LARGE SCALE GENOMIC DNA]</scope>
    <source>
        <strain evidence="3 4">BYS87W</strain>
    </source>
</reference>
<dbReference type="Gene3D" id="3.40.50.410">
    <property type="entry name" value="von Willebrand factor, type A domain"/>
    <property type="match status" value="1"/>
</dbReference>
<dbReference type="EMBL" id="JBIGIB010000004">
    <property type="protein sequence ID" value="MFG6467851.1"/>
    <property type="molecule type" value="Genomic_DNA"/>
</dbReference>
<dbReference type="PROSITE" id="PS50234">
    <property type="entry name" value="VWFA"/>
    <property type="match status" value="1"/>
</dbReference>
<feature type="chain" id="PRO_5045616612" evidence="1">
    <location>
        <begin position="27"/>
        <end position="258"/>
    </location>
</feature>
<dbReference type="InterPro" id="IPR013424">
    <property type="entry name" value="Ice-binding_C"/>
</dbReference>
<dbReference type="SUPFAM" id="SSF53300">
    <property type="entry name" value="vWA-like"/>
    <property type="match status" value="1"/>
</dbReference>
<dbReference type="PANTHER" id="PTHR24020:SF20">
    <property type="entry name" value="PH DOMAIN-CONTAINING PROTEIN"/>
    <property type="match status" value="1"/>
</dbReference>
<comment type="caution">
    <text evidence="3">The sequence shown here is derived from an EMBL/GenBank/DDBJ whole genome shotgun (WGS) entry which is preliminary data.</text>
</comment>
<dbReference type="Pfam" id="PF00092">
    <property type="entry name" value="VWA"/>
    <property type="match status" value="1"/>
</dbReference>
<dbReference type="SMART" id="SM00327">
    <property type="entry name" value="VWA"/>
    <property type="match status" value="1"/>
</dbReference>
<proteinExistence type="predicted"/>
<keyword evidence="4" id="KW-1185">Reference proteome</keyword>
<dbReference type="RefSeq" id="WP_394385725.1">
    <property type="nucleotide sequence ID" value="NZ_JBIGIB010000004.1"/>
</dbReference>
<dbReference type="NCBIfam" id="TIGR02595">
    <property type="entry name" value="PEP_CTERM"/>
    <property type="match status" value="1"/>
</dbReference>
<feature type="domain" description="VWFA" evidence="2">
    <location>
        <begin position="31"/>
        <end position="234"/>
    </location>
</feature>
<evidence type="ECO:0000313" key="3">
    <source>
        <dbReference type="EMBL" id="MFG6467851.1"/>
    </source>
</evidence>
<accession>A0ABW7H0U0</accession>
<protein>
    <submittedName>
        <fullName evidence="3">VWA domain-containing protein</fullName>
    </submittedName>
</protein>
<evidence type="ECO:0000313" key="4">
    <source>
        <dbReference type="Proteomes" id="UP001606303"/>
    </source>
</evidence>
<feature type="signal peptide" evidence="1">
    <location>
        <begin position="1"/>
        <end position="26"/>
    </location>
</feature>
<dbReference type="InterPro" id="IPR050525">
    <property type="entry name" value="ECM_Assembly_Org"/>
</dbReference>
<dbReference type="InterPro" id="IPR036465">
    <property type="entry name" value="vWFA_dom_sf"/>
</dbReference>
<name>A0ABW7H0U0_9BURK</name>
<evidence type="ECO:0000256" key="1">
    <source>
        <dbReference type="SAM" id="SignalP"/>
    </source>
</evidence>
<dbReference type="InterPro" id="IPR002035">
    <property type="entry name" value="VWF_A"/>
</dbReference>
<dbReference type="PANTHER" id="PTHR24020">
    <property type="entry name" value="COLLAGEN ALPHA"/>
    <property type="match status" value="1"/>
</dbReference>
<keyword evidence="1" id="KW-0732">Signal</keyword>
<sequence>MKLLSRLLRSTAATLALATATFAASAAVTTQLGFLVDASGSIGTANFNTMRSGYAAALAGLPTDGSIEVTVYTFATGTVQVVAPTVVTSGSLAGIVSAINAMAYTQGNTATDLGINAIAGAMTGSANYSANLRSIINLATDGVPNSQSAAVAAAAAAQKAGIDAMTAEAIGSVNIAGLKDMVFSPIAGPCSGCGVEVLTPNDPMSNAPWILRVNTFQDFPVAINAKVQAIVNRVPEPGALALTGLALGLLAVTRRRSA</sequence>
<organism evidence="3 4">
    <name type="scientific">Pelomonas baiyunensis</name>
    <dbReference type="NCBI Taxonomy" id="3299026"/>
    <lineage>
        <taxon>Bacteria</taxon>
        <taxon>Pseudomonadati</taxon>
        <taxon>Pseudomonadota</taxon>
        <taxon>Betaproteobacteria</taxon>
        <taxon>Burkholderiales</taxon>
        <taxon>Sphaerotilaceae</taxon>
        <taxon>Roseateles</taxon>
    </lineage>
</organism>